<dbReference type="InterPro" id="IPR035969">
    <property type="entry name" value="Rab-GAP_TBC_sf"/>
</dbReference>
<accession>A0A0A1U8Y0</accession>
<proteinExistence type="predicted"/>
<keyword evidence="4" id="KW-1185">Reference proteome</keyword>
<dbReference type="GO" id="GO:0005096">
    <property type="term" value="F:GTPase activator activity"/>
    <property type="evidence" value="ECO:0007669"/>
    <property type="project" value="TreeGrafter"/>
</dbReference>
<evidence type="ECO:0000313" key="3">
    <source>
        <dbReference type="EMBL" id="ELP91307.1"/>
    </source>
</evidence>
<dbReference type="InterPro" id="IPR000195">
    <property type="entry name" value="Rab-GAP-TBC_dom"/>
</dbReference>
<dbReference type="Gene3D" id="1.10.8.270">
    <property type="entry name" value="putative rabgap domain of human tbc1 domain family member 14 like domains"/>
    <property type="match status" value="1"/>
</dbReference>
<dbReference type="VEuPathDB" id="AmoebaDB:EIN_153140"/>
<dbReference type="EMBL" id="KB206474">
    <property type="protein sequence ID" value="ELP91307.1"/>
    <property type="molecule type" value="Genomic_DNA"/>
</dbReference>
<organism evidence="3 4">
    <name type="scientific">Entamoeba invadens IP1</name>
    <dbReference type="NCBI Taxonomy" id="370355"/>
    <lineage>
        <taxon>Eukaryota</taxon>
        <taxon>Amoebozoa</taxon>
        <taxon>Evosea</taxon>
        <taxon>Archamoebae</taxon>
        <taxon>Mastigamoebida</taxon>
        <taxon>Entamoebidae</taxon>
        <taxon>Entamoeba</taxon>
    </lineage>
</organism>
<dbReference type="AlphaFoldDB" id="A0A0A1U8Y0"/>
<dbReference type="KEGG" id="eiv:EIN_153140"/>
<dbReference type="Gene3D" id="1.10.472.80">
    <property type="entry name" value="Ypt/Rab-GAP domain of gyp1p, domain 3"/>
    <property type="match status" value="1"/>
</dbReference>
<evidence type="ECO:0000256" key="1">
    <source>
        <dbReference type="SAM" id="MobiDB-lite"/>
    </source>
</evidence>
<dbReference type="RefSeq" id="XP_004258078.1">
    <property type="nucleotide sequence ID" value="XM_004258030.1"/>
</dbReference>
<evidence type="ECO:0000259" key="2">
    <source>
        <dbReference type="PROSITE" id="PS50086"/>
    </source>
</evidence>
<dbReference type="OrthoDB" id="10264062at2759"/>
<dbReference type="GeneID" id="14890443"/>
<dbReference type="PROSITE" id="PS50086">
    <property type="entry name" value="TBC_RABGAP"/>
    <property type="match status" value="1"/>
</dbReference>
<dbReference type="SMART" id="SM00164">
    <property type="entry name" value="TBC"/>
    <property type="match status" value="1"/>
</dbReference>
<dbReference type="Proteomes" id="UP000014680">
    <property type="component" value="Unassembled WGS sequence"/>
</dbReference>
<reference evidence="3 4" key="1">
    <citation type="submission" date="2012-10" db="EMBL/GenBank/DDBJ databases">
        <authorList>
            <person name="Zafar N."/>
            <person name="Inman J."/>
            <person name="Hall N."/>
            <person name="Lorenzi H."/>
            <person name="Caler E."/>
        </authorList>
    </citation>
    <scope>NUCLEOTIDE SEQUENCE [LARGE SCALE GENOMIC DNA]</scope>
    <source>
        <strain evidence="3 4">IP1</strain>
    </source>
</reference>
<dbReference type="PANTHER" id="PTHR22957">
    <property type="entry name" value="TBC1 DOMAIN FAMILY MEMBER GTPASE-ACTIVATING PROTEIN"/>
    <property type="match status" value="1"/>
</dbReference>
<name>A0A0A1U8Y0_ENTIV</name>
<feature type="domain" description="Rab-GAP TBC" evidence="2">
    <location>
        <begin position="231"/>
        <end position="425"/>
    </location>
</feature>
<feature type="region of interest" description="Disordered" evidence="1">
    <location>
        <begin position="1"/>
        <end position="27"/>
    </location>
</feature>
<dbReference type="Pfam" id="PF00566">
    <property type="entry name" value="RabGAP-TBC"/>
    <property type="match status" value="1"/>
</dbReference>
<dbReference type="PANTHER" id="PTHR22957:SF27">
    <property type="entry name" value="TBC1 DOMAIN FAMILY MEMBER 13"/>
    <property type="match status" value="1"/>
</dbReference>
<gene>
    <name evidence="3" type="ORF">EIN_153140</name>
</gene>
<evidence type="ECO:0000313" key="4">
    <source>
        <dbReference type="Proteomes" id="UP000014680"/>
    </source>
</evidence>
<sequence length="495" mass="57866">MDDTYTPQKKSRLLDNMSPQTPSRSIERRPLNLLYRSKTFNPHTTGVMSTDRRDGVKLIEYVEAATVPPVNGTLTVEVVFTHVYIAFCQEVVSTLGSPMKVHDTVAFKFCVEDTPSFSMKNYEITFHPGRELTSRIYPIMFNKDSLTKFVDILTKMNITMENGLVRYEKKRMPVVFDITKYMGQLKFDNQLIKRNNWIKQIKADYTETVTRNTTWNIMSDRRVRKGLFYRGVDDDFRGEAWTKCLGVDITKDDYEKITQQIPLLLPGQITNNKKLAVAFKQLGKDITRTYISTYCSERWGGDTKEIKKVIERLMKCWILYNQDGGYQQGMSDLLVGIMEYSKEEHVVFGLFVKIIEMMSTVFFDAEHFDRYIYPIIKSLDKELYGYFKMLQIGYSFMSKWVVVLFRRDFSHDKCARIWDAIFAFPENKLHYFIAACMLEQHRDVILSTRFDLDDISIFFQSLEGKFDDNVFIDADIASSNFRMDASDNDQILVFS</sequence>
<protein>
    <recommendedName>
        <fullName evidence="2">Rab-GAP TBC domain-containing protein</fullName>
    </recommendedName>
</protein>
<dbReference type="OMA" id="IVRTHIT"/>
<dbReference type="GO" id="GO:0006886">
    <property type="term" value="P:intracellular protein transport"/>
    <property type="evidence" value="ECO:0007669"/>
    <property type="project" value="TreeGrafter"/>
</dbReference>
<dbReference type="SUPFAM" id="SSF47923">
    <property type="entry name" value="Ypt/Rab-GAP domain of gyp1p"/>
    <property type="match status" value="2"/>
</dbReference>